<dbReference type="Proteomes" id="UP000077339">
    <property type="component" value="Unassembled WGS sequence"/>
</dbReference>
<dbReference type="OrthoDB" id="43839at2"/>
<reference evidence="1 2" key="1">
    <citation type="submission" date="2014-02" db="EMBL/GenBank/DDBJ databases">
        <title>Kosmotoga genome sequencing.</title>
        <authorList>
            <person name="Pollo S.M."/>
            <person name="Charchuk R."/>
            <person name="Nesbo C.L."/>
        </authorList>
    </citation>
    <scope>NUCLEOTIDE SEQUENCE [LARGE SCALE GENOMIC DNA]</scope>
    <source>
        <strain evidence="1 2">S304</strain>
    </source>
</reference>
<dbReference type="Pfam" id="PF16236">
    <property type="entry name" value="DUF4895"/>
    <property type="match status" value="1"/>
</dbReference>
<organism evidence="1 2">
    <name type="scientific">Kosmotoga arenicorallina S304</name>
    <dbReference type="NCBI Taxonomy" id="1453497"/>
    <lineage>
        <taxon>Bacteria</taxon>
        <taxon>Thermotogati</taxon>
        <taxon>Thermotogota</taxon>
        <taxon>Thermotogae</taxon>
        <taxon>Kosmotogales</taxon>
        <taxon>Kosmotogaceae</taxon>
        <taxon>Kosmotoga</taxon>
    </lineage>
</organism>
<dbReference type="InterPro" id="IPR032606">
    <property type="entry name" value="DUF4895"/>
</dbReference>
<evidence type="ECO:0000313" key="1">
    <source>
        <dbReference type="EMBL" id="OAA31086.1"/>
    </source>
</evidence>
<sequence length="292" mass="33375">MIFQGPNSLSSLFSEFYFSNKDLFSSDATELKSRQEVLGTQFGHFITSVATDVNNRAPTLSLFIDEEGRSFLGLSSENPLTRMSTIYRYRPSETTSLLGKLYSSLFPESEISLSRVILQSPLRTYFVAFCGNERLLKREMLKASLSGKGFYKMAEKVSAELFSYYCKYYRRWVKLRKGEVFIYPTEEIVKIVTGRPRLNYNIDLSIIIELSRLFRSLVVKNHRLLRPSNISPDMNFSGIATSVYEIALTDSLGIYRNIGLFYDMYSKSIEGAVETMINSIKILPLGEVLKND</sequence>
<dbReference type="EMBL" id="JFHK01000005">
    <property type="protein sequence ID" value="OAA31086.1"/>
    <property type="molecule type" value="Genomic_DNA"/>
</dbReference>
<dbReference type="AlphaFoldDB" id="A0A176K1T4"/>
<evidence type="ECO:0008006" key="3">
    <source>
        <dbReference type="Google" id="ProtNLM"/>
    </source>
</evidence>
<keyword evidence="2" id="KW-1185">Reference proteome</keyword>
<accession>A0A176K1T4</accession>
<dbReference type="PATRIC" id="fig|1453497.3.peg.1766"/>
<dbReference type="STRING" id="1453497.AT15_08915"/>
<protein>
    <recommendedName>
        <fullName evidence="3">DUF4895 domain-containing protein</fullName>
    </recommendedName>
</protein>
<gene>
    <name evidence="1" type="ORF">AT15_08915</name>
</gene>
<comment type="caution">
    <text evidence="1">The sequence shown here is derived from an EMBL/GenBank/DDBJ whole genome shotgun (WGS) entry which is preliminary data.</text>
</comment>
<evidence type="ECO:0000313" key="2">
    <source>
        <dbReference type="Proteomes" id="UP000077339"/>
    </source>
</evidence>
<name>A0A176K1T4_9BACT</name>
<dbReference type="RefSeq" id="WP_068346913.1">
    <property type="nucleotide sequence ID" value="NZ_JFHK01000005.1"/>
</dbReference>
<proteinExistence type="predicted"/>